<dbReference type="GO" id="GO:0008270">
    <property type="term" value="F:zinc ion binding"/>
    <property type="evidence" value="ECO:0007669"/>
    <property type="project" value="UniProtKB-KW"/>
</dbReference>
<dbReference type="EnsemblMetazoa" id="SMAR006038-RA">
    <property type="protein sequence ID" value="SMAR006038-PA"/>
    <property type="gene ID" value="SMAR006038"/>
</dbReference>
<proteinExistence type="predicted"/>
<dbReference type="InterPro" id="IPR022776">
    <property type="entry name" value="TRM13/UPF0224_CHHC_Znf_dom"/>
</dbReference>
<keyword evidence="1" id="KW-0479">Metal-binding</keyword>
<reference evidence="5" key="2">
    <citation type="submission" date="2015-02" db="UniProtKB">
        <authorList>
            <consortium name="EnsemblMetazoa"/>
        </authorList>
    </citation>
    <scope>IDENTIFICATION</scope>
</reference>
<keyword evidence="3" id="KW-0862">Zinc</keyword>
<dbReference type="HOGENOM" id="CLU_1572624_0_0_1"/>
<accession>T1IXU3</accession>
<dbReference type="PANTHER" id="PTHR21402:SF5">
    <property type="entry name" value="GAMETOCYTE SPECIFIC FACTOR 1"/>
    <property type="match status" value="1"/>
</dbReference>
<protein>
    <recommendedName>
        <fullName evidence="4">CHHC U11-48K-type domain-containing protein</fullName>
    </recommendedName>
</protein>
<evidence type="ECO:0000256" key="3">
    <source>
        <dbReference type="ARBA" id="ARBA00022833"/>
    </source>
</evidence>
<evidence type="ECO:0000256" key="2">
    <source>
        <dbReference type="ARBA" id="ARBA00022771"/>
    </source>
</evidence>
<dbReference type="STRING" id="126957.T1IXU3"/>
<reference evidence="6" key="1">
    <citation type="submission" date="2011-05" db="EMBL/GenBank/DDBJ databases">
        <authorList>
            <person name="Richards S.R."/>
            <person name="Qu J."/>
            <person name="Jiang H."/>
            <person name="Jhangiani S.N."/>
            <person name="Agravi P."/>
            <person name="Goodspeed R."/>
            <person name="Gross S."/>
            <person name="Mandapat C."/>
            <person name="Jackson L."/>
            <person name="Mathew T."/>
            <person name="Pu L."/>
            <person name="Thornton R."/>
            <person name="Saada N."/>
            <person name="Wilczek-Boney K.B."/>
            <person name="Lee S."/>
            <person name="Kovar C."/>
            <person name="Wu Y."/>
            <person name="Scherer S.E."/>
            <person name="Worley K.C."/>
            <person name="Muzny D.M."/>
            <person name="Gibbs R."/>
        </authorList>
    </citation>
    <scope>NUCLEOTIDE SEQUENCE</scope>
    <source>
        <strain evidence="6">Brora</strain>
    </source>
</reference>
<dbReference type="PANTHER" id="PTHR21402">
    <property type="entry name" value="GAMETOCYTE SPECIFIC FACTOR 1-RELATED"/>
    <property type="match status" value="1"/>
</dbReference>
<dbReference type="PhylomeDB" id="T1IXU3"/>
<dbReference type="PROSITE" id="PS51800">
    <property type="entry name" value="ZF_CHHC_U11_48K"/>
    <property type="match status" value="1"/>
</dbReference>
<dbReference type="EMBL" id="JH431663">
    <property type="status" value="NOT_ANNOTATED_CDS"/>
    <property type="molecule type" value="Genomic_DNA"/>
</dbReference>
<evidence type="ECO:0000313" key="5">
    <source>
        <dbReference type="EnsemblMetazoa" id="SMAR006038-PA"/>
    </source>
</evidence>
<dbReference type="InterPro" id="IPR051591">
    <property type="entry name" value="UPF0224_FAM112_RNA_Proc"/>
</dbReference>
<feature type="domain" description="CHHC U11-48K-type" evidence="4">
    <location>
        <begin position="43"/>
        <end position="70"/>
    </location>
</feature>
<evidence type="ECO:0000259" key="4">
    <source>
        <dbReference type="PROSITE" id="PS51800"/>
    </source>
</evidence>
<sequence>METYSRYNSFVICPFNNSHRIQEGVRFQRHLIECEKDYPNVTEVICPFNSTHRVKKIELKHHVSTCPNSGDVIRQIVTVKNERKFEPPVLGPSYESLQENATTSYDENWDDDLPAASVPINRGNRNCNLQILNSDRLSGLKRSAKKMITKKLGQGEDINDSLKSGLDLDY</sequence>
<dbReference type="Proteomes" id="UP000014500">
    <property type="component" value="Unassembled WGS sequence"/>
</dbReference>
<dbReference type="eggNOG" id="KOG4376">
    <property type="taxonomic scope" value="Eukaryota"/>
</dbReference>
<keyword evidence="6" id="KW-1185">Reference proteome</keyword>
<dbReference type="AlphaFoldDB" id="T1IXU3"/>
<evidence type="ECO:0000313" key="6">
    <source>
        <dbReference type="Proteomes" id="UP000014500"/>
    </source>
</evidence>
<organism evidence="5 6">
    <name type="scientific">Strigamia maritima</name>
    <name type="common">European centipede</name>
    <name type="synonym">Geophilus maritimus</name>
    <dbReference type="NCBI Taxonomy" id="126957"/>
    <lineage>
        <taxon>Eukaryota</taxon>
        <taxon>Metazoa</taxon>
        <taxon>Ecdysozoa</taxon>
        <taxon>Arthropoda</taxon>
        <taxon>Myriapoda</taxon>
        <taxon>Chilopoda</taxon>
        <taxon>Pleurostigmophora</taxon>
        <taxon>Geophilomorpha</taxon>
        <taxon>Linotaeniidae</taxon>
        <taxon>Strigamia</taxon>
    </lineage>
</organism>
<evidence type="ECO:0000256" key="1">
    <source>
        <dbReference type="ARBA" id="ARBA00022723"/>
    </source>
</evidence>
<keyword evidence="2" id="KW-0863">Zinc-finger</keyword>
<name>T1IXU3_STRMM</name>
<dbReference type="Pfam" id="PF05253">
    <property type="entry name" value="zf-U11-48K"/>
    <property type="match status" value="2"/>
</dbReference>